<name>A0A841C074_9ACTN</name>
<dbReference type="PROSITE" id="PS51186">
    <property type="entry name" value="GNAT"/>
    <property type="match status" value="1"/>
</dbReference>
<keyword evidence="2" id="KW-0808">Transferase</keyword>
<keyword evidence="3" id="KW-1185">Reference proteome</keyword>
<evidence type="ECO:0000259" key="1">
    <source>
        <dbReference type="PROSITE" id="PS51186"/>
    </source>
</evidence>
<sequence length="144" mass="15981">MGYSLDDDPARLDSDAIWAFLSEQAYWGRWRDRAAVQRQIDEAWRVVAAYDDESGALVGFARALSDGLATAYLADVYVHPDHRGSGLGVALVDLMIEQGPGRDFRWMLHTLDAHGLYERFGFAPPGPSYLERPARGALTQPTTP</sequence>
<gene>
    <name evidence="2" type="ORF">F4553_007218</name>
</gene>
<evidence type="ECO:0000313" key="3">
    <source>
        <dbReference type="Proteomes" id="UP000587527"/>
    </source>
</evidence>
<dbReference type="InterPro" id="IPR053144">
    <property type="entry name" value="Acetyltransferase_Butenolide"/>
</dbReference>
<protein>
    <submittedName>
        <fullName evidence="2">GNAT superfamily N-acetyltransferase</fullName>
    </submittedName>
</protein>
<dbReference type="AlphaFoldDB" id="A0A841C074"/>
<dbReference type="RefSeq" id="WP_184845361.1">
    <property type="nucleotide sequence ID" value="NZ_JACHMN010000003.1"/>
</dbReference>
<dbReference type="PANTHER" id="PTHR43233">
    <property type="entry name" value="FAMILY N-ACETYLTRANSFERASE, PUTATIVE (AFU_ORTHOLOGUE AFUA_6G03350)-RELATED"/>
    <property type="match status" value="1"/>
</dbReference>
<dbReference type="InterPro" id="IPR016181">
    <property type="entry name" value="Acyl_CoA_acyltransferase"/>
</dbReference>
<accession>A0A841C074</accession>
<dbReference type="GO" id="GO:0016747">
    <property type="term" value="F:acyltransferase activity, transferring groups other than amino-acyl groups"/>
    <property type="evidence" value="ECO:0007669"/>
    <property type="project" value="InterPro"/>
</dbReference>
<dbReference type="Pfam" id="PF00583">
    <property type="entry name" value="Acetyltransf_1"/>
    <property type="match status" value="1"/>
</dbReference>
<reference evidence="2 3" key="1">
    <citation type="submission" date="2020-08" db="EMBL/GenBank/DDBJ databases">
        <title>Sequencing the genomes of 1000 actinobacteria strains.</title>
        <authorList>
            <person name="Klenk H.-P."/>
        </authorList>
    </citation>
    <scope>NUCLEOTIDE SEQUENCE [LARGE SCALE GENOMIC DNA]</scope>
    <source>
        <strain evidence="2 3">DSM 45362</strain>
    </source>
</reference>
<dbReference type="Proteomes" id="UP000587527">
    <property type="component" value="Unassembled WGS sequence"/>
</dbReference>
<evidence type="ECO:0000313" key="2">
    <source>
        <dbReference type="EMBL" id="MBB5873784.1"/>
    </source>
</evidence>
<dbReference type="PANTHER" id="PTHR43233:SF1">
    <property type="entry name" value="FAMILY N-ACETYLTRANSFERASE, PUTATIVE (AFU_ORTHOLOGUE AFUA_6G03350)-RELATED"/>
    <property type="match status" value="1"/>
</dbReference>
<dbReference type="SUPFAM" id="SSF55729">
    <property type="entry name" value="Acyl-CoA N-acyltransferases (Nat)"/>
    <property type="match status" value="1"/>
</dbReference>
<dbReference type="InterPro" id="IPR000182">
    <property type="entry name" value="GNAT_dom"/>
</dbReference>
<dbReference type="EMBL" id="JACHMN010000003">
    <property type="protein sequence ID" value="MBB5873784.1"/>
    <property type="molecule type" value="Genomic_DNA"/>
</dbReference>
<feature type="domain" description="N-acetyltransferase" evidence="1">
    <location>
        <begin position="5"/>
        <end position="141"/>
    </location>
</feature>
<dbReference type="CDD" id="cd04301">
    <property type="entry name" value="NAT_SF"/>
    <property type="match status" value="1"/>
</dbReference>
<organism evidence="2 3">
    <name type="scientific">Allocatelliglobosispora scoriae</name>
    <dbReference type="NCBI Taxonomy" id="643052"/>
    <lineage>
        <taxon>Bacteria</taxon>
        <taxon>Bacillati</taxon>
        <taxon>Actinomycetota</taxon>
        <taxon>Actinomycetes</taxon>
        <taxon>Micromonosporales</taxon>
        <taxon>Micromonosporaceae</taxon>
        <taxon>Allocatelliglobosispora</taxon>
    </lineage>
</organism>
<dbReference type="Gene3D" id="3.40.630.30">
    <property type="match status" value="1"/>
</dbReference>
<proteinExistence type="predicted"/>
<comment type="caution">
    <text evidence="2">The sequence shown here is derived from an EMBL/GenBank/DDBJ whole genome shotgun (WGS) entry which is preliminary data.</text>
</comment>